<gene>
    <name evidence="1" type="ORF">DI598_08190</name>
</gene>
<name>A0A2W5F634_9SPHI</name>
<reference evidence="1 2" key="1">
    <citation type="submission" date="2017-11" db="EMBL/GenBank/DDBJ databases">
        <title>Infants hospitalized years apart are colonized by the same room-sourced microbial strains.</title>
        <authorList>
            <person name="Brooks B."/>
            <person name="Olm M.R."/>
            <person name="Firek B.A."/>
            <person name="Baker R."/>
            <person name="Thomas B.C."/>
            <person name="Morowitz M.J."/>
            <person name="Banfield J.F."/>
        </authorList>
    </citation>
    <scope>NUCLEOTIDE SEQUENCE [LARGE SCALE GENOMIC DNA]</scope>
    <source>
        <strain evidence="1">S2_009_000_R2_76</strain>
    </source>
</reference>
<sequence>MKQPFFVAAAILFFSSIAKLGYAQEKLKEGHLQYAISIEDKVLKKYMDNIKQGKGKPMEAMKNAANGMSPAEIDYLKKITKDNPEMGLSLILLPYLGNSINLKGEKTLGECKAITYELQNLWDQTENKGVNYIESTVDPSNNLSFTYDKSYKVDDPMTIGANNFDKVETSEHVKVLDFDTHKTVYKRKSSTSHKVPYKLEVYTTPFISNAVNFSHPYYSDEKDGIVKINAYLTEGAAPMVYQLVKYDKNKVTAAELTPKTSTKQYSTKTETDKVTLGFNVLGIMLNTGGEGSSGTKEDDDNED</sequence>
<proteinExistence type="predicted"/>
<dbReference type="EMBL" id="QFOI01000117">
    <property type="protein sequence ID" value="PZP49317.1"/>
    <property type="molecule type" value="Genomic_DNA"/>
</dbReference>
<accession>A0A2W5F634</accession>
<comment type="caution">
    <text evidence="1">The sequence shown here is derived from an EMBL/GenBank/DDBJ whole genome shotgun (WGS) entry which is preliminary data.</text>
</comment>
<evidence type="ECO:0000313" key="1">
    <source>
        <dbReference type="EMBL" id="PZP49317.1"/>
    </source>
</evidence>
<protein>
    <submittedName>
        <fullName evidence="1">Uncharacterized protein</fullName>
    </submittedName>
</protein>
<dbReference type="Proteomes" id="UP000249645">
    <property type="component" value="Unassembled WGS sequence"/>
</dbReference>
<organism evidence="1 2">
    <name type="scientific">Pseudopedobacter saltans</name>
    <dbReference type="NCBI Taxonomy" id="151895"/>
    <lineage>
        <taxon>Bacteria</taxon>
        <taxon>Pseudomonadati</taxon>
        <taxon>Bacteroidota</taxon>
        <taxon>Sphingobacteriia</taxon>
        <taxon>Sphingobacteriales</taxon>
        <taxon>Sphingobacteriaceae</taxon>
        <taxon>Pseudopedobacter</taxon>
    </lineage>
</organism>
<dbReference type="AlphaFoldDB" id="A0A2W5F634"/>
<evidence type="ECO:0000313" key="2">
    <source>
        <dbReference type="Proteomes" id="UP000249645"/>
    </source>
</evidence>